<dbReference type="GO" id="GO:0005524">
    <property type="term" value="F:ATP binding"/>
    <property type="evidence" value="ECO:0007669"/>
    <property type="project" value="UniProtKB-KW"/>
</dbReference>
<organism evidence="5 6">
    <name type="scientific">Desulforhabdus amnigena</name>
    <dbReference type="NCBI Taxonomy" id="40218"/>
    <lineage>
        <taxon>Bacteria</taxon>
        <taxon>Pseudomonadati</taxon>
        <taxon>Thermodesulfobacteriota</taxon>
        <taxon>Syntrophobacteria</taxon>
        <taxon>Syntrophobacterales</taxon>
        <taxon>Syntrophobacteraceae</taxon>
        <taxon>Desulforhabdus</taxon>
    </lineage>
</organism>
<dbReference type="Pfam" id="PF02682">
    <property type="entry name" value="CT_C_D"/>
    <property type="match status" value="1"/>
</dbReference>
<dbReference type="PANTHER" id="PTHR34698">
    <property type="entry name" value="5-OXOPROLINASE SUBUNIT B"/>
    <property type="match status" value="1"/>
</dbReference>
<accession>A0A9W6CZG3</accession>
<keyword evidence="2 5" id="KW-0378">Hydrolase</keyword>
<evidence type="ECO:0000313" key="6">
    <source>
        <dbReference type="Proteomes" id="UP001144372"/>
    </source>
</evidence>
<protein>
    <submittedName>
        <fullName evidence="5">Allophanate hydrolase</fullName>
    </submittedName>
</protein>
<dbReference type="Proteomes" id="UP001144372">
    <property type="component" value="Unassembled WGS sequence"/>
</dbReference>
<evidence type="ECO:0000259" key="4">
    <source>
        <dbReference type="SMART" id="SM00796"/>
    </source>
</evidence>
<name>A0A9W6CZG3_9BACT</name>
<dbReference type="AlphaFoldDB" id="A0A9W6CZG3"/>
<dbReference type="InterPro" id="IPR003833">
    <property type="entry name" value="CT_C_D"/>
</dbReference>
<evidence type="ECO:0000256" key="2">
    <source>
        <dbReference type="ARBA" id="ARBA00022801"/>
    </source>
</evidence>
<dbReference type="EMBL" id="BSDR01000001">
    <property type="protein sequence ID" value="GLI32985.1"/>
    <property type="molecule type" value="Genomic_DNA"/>
</dbReference>
<keyword evidence="3" id="KW-0067">ATP-binding</keyword>
<comment type="caution">
    <text evidence="5">The sequence shown here is derived from an EMBL/GenBank/DDBJ whole genome shotgun (WGS) entry which is preliminary data.</text>
</comment>
<dbReference type="Gene3D" id="2.40.100.10">
    <property type="entry name" value="Cyclophilin-like"/>
    <property type="match status" value="1"/>
</dbReference>
<dbReference type="InterPro" id="IPR010016">
    <property type="entry name" value="PxpB"/>
</dbReference>
<dbReference type="NCBIfam" id="TIGR00370">
    <property type="entry name" value="5-oxoprolinase subunit PxpB"/>
    <property type="match status" value="1"/>
</dbReference>
<dbReference type="SUPFAM" id="SSF160467">
    <property type="entry name" value="PH0987 N-terminal domain-like"/>
    <property type="match status" value="1"/>
</dbReference>
<dbReference type="GO" id="GO:0016787">
    <property type="term" value="F:hydrolase activity"/>
    <property type="evidence" value="ECO:0007669"/>
    <property type="project" value="UniProtKB-KW"/>
</dbReference>
<proteinExistence type="predicted"/>
<dbReference type="Gene3D" id="3.30.1360.40">
    <property type="match status" value="1"/>
</dbReference>
<dbReference type="InterPro" id="IPR029000">
    <property type="entry name" value="Cyclophilin-like_dom_sf"/>
</dbReference>
<feature type="domain" description="Carboxyltransferase" evidence="4">
    <location>
        <begin position="2"/>
        <end position="189"/>
    </location>
</feature>
<dbReference type="SMART" id="SM00796">
    <property type="entry name" value="AHS1"/>
    <property type="match status" value="1"/>
</dbReference>
<evidence type="ECO:0000256" key="1">
    <source>
        <dbReference type="ARBA" id="ARBA00022741"/>
    </source>
</evidence>
<reference evidence="5" key="1">
    <citation type="submission" date="2022-12" db="EMBL/GenBank/DDBJ databases">
        <title>Reference genome sequencing for broad-spectrum identification of bacterial and archaeal isolates by mass spectrometry.</title>
        <authorList>
            <person name="Sekiguchi Y."/>
            <person name="Tourlousse D.M."/>
        </authorList>
    </citation>
    <scope>NUCLEOTIDE SEQUENCE</scope>
    <source>
        <strain evidence="5">ASRB1</strain>
    </source>
</reference>
<keyword evidence="6" id="KW-1185">Reference proteome</keyword>
<dbReference type="SUPFAM" id="SSF50891">
    <property type="entry name" value="Cyclophilin-like"/>
    <property type="match status" value="1"/>
</dbReference>
<sequence length="208" mass="23532">MELGDTIDLETNRKVHALFHKLSEAALPGVISFNPTYRSLFIQYDPWECSFEQLILDIEKFMDEKEDHQDRKVTVEIPVCYGKEYGPDIEDVASFHDKSVDDVIALHSTPLYHVFMIGFTPGFAYLGGLDPGLFTPRKTTPRIRVPAGSVGIADQQTGIYSIESPGGWQLIGKTPLKLFDPQRTPPFLLEAGMSIRFRPISEDEYTNY</sequence>
<evidence type="ECO:0000256" key="3">
    <source>
        <dbReference type="ARBA" id="ARBA00022840"/>
    </source>
</evidence>
<dbReference type="PANTHER" id="PTHR34698:SF2">
    <property type="entry name" value="5-OXOPROLINASE SUBUNIT B"/>
    <property type="match status" value="1"/>
</dbReference>
<evidence type="ECO:0000313" key="5">
    <source>
        <dbReference type="EMBL" id="GLI32985.1"/>
    </source>
</evidence>
<gene>
    <name evidence="5" type="ORF">DAMNIGENAA_04180</name>
</gene>
<keyword evidence="1" id="KW-0547">Nucleotide-binding</keyword>